<dbReference type="Proteomes" id="UP000614741">
    <property type="component" value="Unassembled WGS sequence"/>
</dbReference>
<evidence type="ECO:0000256" key="6">
    <source>
        <dbReference type="ARBA" id="ARBA00023136"/>
    </source>
</evidence>
<dbReference type="EMBL" id="BONP01000002">
    <property type="protein sequence ID" value="GIG38793.1"/>
    <property type="molecule type" value="Genomic_DNA"/>
</dbReference>
<accession>A0ABQ4DHG5</accession>
<evidence type="ECO:0000256" key="7">
    <source>
        <dbReference type="SAM" id="Phobius"/>
    </source>
</evidence>
<feature type="transmembrane region" description="Helical" evidence="7">
    <location>
        <begin position="192"/>
        <end position="214"/>
    </location>
</feature>
<dbReference type="PANTHER" id="PTHR30250">
    <property type="entry name" value="PST FAMILY PREDICTED COLANIC ACID TRANSPORTER"/>
    <property type="match status" value="1"/>
</dbReference>
<keyword evidence="5 7" id="KW-1133">Transmembrane helix</keyword>
<name>A0ABQ4DHG5_9CELL</name>
<evidence type="ECO:0000313" key="9">
    <source>
        <dbReference type="Proteomes" id="UP000614741"/>
    </source>
</evidence>
<feature type="transmembrane region" description="Helical" evidence="7">
    <location>
        <begin position="62"/>
        <end position="83"/>
    </location>
</feature>
<organism evidence="8 9">
    <name type="scientific">Cellulomonas phragmiteti</name>
    <dbReference type="NCBI Taxonomy" id="478780"/>
    <lineage>
        <taxon>Bacteria</taxon>
        <taxon>Bacillati</taxon>
        <taxon>Actinomycetota</taxon>
        <taxon>Actinomycetes</taxon>
        <taxon>Micrococcales</taxon>
        <taxon>Cellulomonadaceae</taxon>
        <taxon>Cellulomonas</taxon>
    </lineage>
</organism>
<evidence type="ECO:0000256" key="1">
    <source>
        <dbReference type="ARBA" id="ARBA00004651"/>
    </source>
</evidence>
<proteinExistence type="inferred from homology"/>
<feature type="transmembrane region" description="Helical" evidence="7">
    <location>
        <begin position="301"/>
        <end position="320"/>
    </location>
</feature>
<feature type="transmembrane region" description="Helical" evidence="7">
    <location>
        <begin position="89"/>
        <end position="110"/>
    </location>
</feature>
<sequence>MLMLSALPFLTRLLAPGVLGNYLVANAFALMLQPVASLRVEFLIPIAGSPSAVDALVRRGRLASLGTGVVVALAGWICTWAGADAVGHIALLTAPLSSLYGLFAIENAVLIRRRALGRLAARNALGGALTAVLQVAFAFVSATALAVVAAAVLGRGAAVLVTGMRSGGHDRAPGTSAPEGLAQYGGRRAFEVISVGLLSTATLQVLTVMMAFLFGPVSAGHVGASVRLAGAPMGLLGQGLSQVVQAGVSPILASGEPRLKLAVRRLALRLSFGALVAAPVVGVGGGLLAPRLLGPGWEQSGAIIALLAAPFAGQLVVAPLNPVLVMIGRERILLVVQGARLVMSVIATAAAAALTGSVLYAVASFGVATMIAYVLTIWIILRETKRYDAAIEGTDDSSP</sequence>
<feature type="transmembrane region" description="Helical" evidence="7">
    <location>
        <begin position="332"/>
        <end position="352"/>
    </location>
</feature>
<feature type="transmembrane region" description="Helical" evidence="7">
    <location>
        <begin position="131"/>
        <end position="154"/>
    </location>
</feature>
<keyword evidence="9" id="KW-1185">Reference proteome</keyword>
<gene>
    <name evidence="8" type="ORF">Cph01nite_05550</name>
</gene>
<evidence type="ECO:0000256" key="2">
    <source>
        <dbReference type="ARBA" id="ARBA00007430"/>
    </source>
</evidence>
<reference evidence="8 9" key="1">
    <citation type="submission" date="2021-01" db="EMBL/GenBank/DDBJ databases">
        <title>Whole genome shotgun sequence of Cellulomonas phragmiteti NBRC 110785.</title>
        <authorList>
            <person name="Komaki H."/>
            <person name="Tamura T."/>
        </authorList>
    </citation>
    <scope>NUCLEOTIDE SEQUENCE [LARGE SCALE GENOMIC DNA]</scope>
    <source>
        <strain evidence="8 9">NBRC 110785</strain>
    </source>
</reference>
<evidence type="ECO:0000313" key="8">
    <source>
        <dbReference type="EMBL" id="GIG38793.1"/>
    </source>
</evidence>
<keyword evidence="6 7" id="KW-0472">Membrane</keyword>
<comment type="caution">
    <text evidence="8">The sequence shown here is derived from an EMBL/GenBank/DDBJ whole genome shotgun (WGS) entry which is preliminary data.</text>
</comment>
<dbReference type="InterPro" id="IPR050833">
    <property type="entry name" value="Poly_Biosynth_Transport"/>
</dbReference>
<keyword evidence="4 7" id="KW-0812">Transmembrane</keyword>
<evidence type="ECO:0008006" key="10">
    <source>
        <dbReference type="Google" id="ProtNLM"/>
    </source>
</evidence>
<feature type="transmembrane region" description="Helical" evidence="7">
    <location>
        <begin position="358"/>
        <end position="381"/>
    </location>
</feature>
<evidence type="ECO:0000256" key="5">
    <source>
        <dbReference type="ARBA" id="ARBA00022989"/>
    </source>
</evidence>
<evidence type="ECO:0000256" key="3">
    <source>
        <dbReference type="ARBA" id="ARBA00022475"/>
    </source>
</evidence>
<evidence type="ECO:0000256" key="4">
    <source>
        <dbReference type="ARBA" id="ARBA00022692"/>
    </source>
</evidence>
<comment type="similarity">
    <text evidence="2">Belongs to the polysaccharide synthase family.</text>
</comment>
<keyword evidence="3" id="KW-1003">Cell membrane</keyword>
<dbReference type="PANTHER" id="PTHR30250:SF10">
    <property type="entry name" value="LIPOPOLYSACCHARIDE BIOSYNTHESIS PROTEIN WZXC"/>
    <property type="match status" value="1"/>
</dbReference>
<feature type="transmembrane region" description="Helical" evidence="7">
    <location>
        <begin position="266"/>
        <end position="289"/>
    </location>
</feature>
<comment type="subcellular location">
    <subcellularLocation>
        <location evidence="1">Cell membrane</location>
        <topology evidence="1">Multi-pass membrane protein</topology>
    </subcellularLocation>
</comment>
<protein>
    <recommendedName>
        <fullName evidence="10">Polysaccharide biosynthesis protein</fullName>
    </recommendedName>
</protein>